<evidence type="ECO:0008006" key="4">
    <source>
        <dbReference type="Google" id="ProtNLM"/>
    </source>
</evidence>
<name>V9VWD7_9RHOB</name>
<feature type="region of interest" description="Disordered" evidence="1">
    <location>
        <begin position="90"/>
        <end position="123"/>
    </location>
</feature>
<evidence type="ECO:0000313" key="3">
    <source>
        <dbReference type="Proteomes" id="UP000018780"/>
    </source>
</evidence>
<dbReference type="HOGENOM" id="CLU_2012399_0_0_5"/>
<reference evidence="2 3" key="1">
    <citation type="submission" date="2013-09" db="EMBL/GenBank/DDBJ databases">
        <authorList>
            <consortium name="DOE Joint Genome Institute"/>
            <person name="Klenk H.-P."/>
            <person name="Huntemann M."/>
            <person name="Han J."/>
            <person name="Chen A."/>
            <person name="Kyrpides N."/>
            <person name="Mavromatis K."/>
            <person name="Markowitz V."/>
            <person name="Palaniappan K."/>
            <person name="Ivanova N."/>
            <person name="Schaumberg A."/>
            <person name="Pati A."/>
            <person name="Liolios K."/>
            <person name="Nordberg H.P."/>
            <person name="Cantor M.N."/>
            <person name="Hua S.X."/>
            <person name="Woyke T."/>
        </authorList>
    </citation>
    <scope>NUCLEOTIDE SEQUENCE [LARGE SCALE GENOMIC DNA]</scope>
    <source>
        <strain evidence="2 3">DSM 14336</strain>
    </source>
</reference>
<accession>V9VWD7</accession>
<protein>
    <recommendedName>
        <fullName evidence="4">XRE family transcriptional regulator</fullName>
    </recommendedName>
</protein>
<feature type="compositionally biased region" description="Basic and acidic residues" evidence="1">
    <location>
        <begin position="90"/>
        <end position="99"/>
    </location>
</feature>
<proteinExistence type="predicted"/>
<evidence type="ECO:0000256" key="1">
    <source>
        <dbReference type="SAM" id="MobiDB-lite"/>
    </source>
</evidence>
<dbReference type="Proteomes" id="UP000018780">
    <property type="component" value="Chromosome"/>
</dbReference>
<sequence>MAPETIIHHLSGQQFAGLLRKELDQMNRGFTTVSCESFARSCGLSGKQIRRLKDGKVPNPNTLTVRTVLYTLGYRVANAGDDVVPHLKETGTYDEEMHGPKRKRRNLSAGDLPPLSDGRAPGQ</sequence>
<dbReference type="EMBL" id="CP006773">
    <property type="protein sequence ID" value="AHD03086.1"/>
    <property type="molecule type" value="Genomic_DNA"/>
</dbReference>
<gene>
    <name evidence="2" type="ORF">METH_11180</name>
</gene>
<keyword evidence="3" id="KW-1185">Reference proteome</keyword>
<dbReference type="STRING" id="999552.METH_11180"/>
<evidence type="ECO:0000313" key="2">
    <source>
        <dbReference type="EMBL" id="AHD03086.1"/>
    </source>
</evidence>
<dbReference type="AlphaFoldDB" id="V9VWD7"/>
<organism evidence="2 3">
    <name type="scientific">Leisingera methylohalidivorans DSM 14336</name>
    <dbReference type="NCBI Taxonomy" id="999552"/>
    <lineage>
        <taxon>Bacteria</taxon>
        <taxon>Pseudomonadati</taxon>
        <taxon>Pseudomonadota</taxon>
        <taxon>Alphaproteobacteria</taxon>
        <taxon>Rhodobacterales</taxon>
        <taxon>Roseobacteraceae</taxon>
        <taxon>Leisingera</taxon>
    </lineage>
</organism>
<dbReference type="KEGG" id="lmd:METH_11180"/>